<dbReference type="InterPro" id="IPR003034">
    <property type="entry name" value="SAP_dom"/>
</dbReference>
<feature type="region of interest" description="Disordered" evidence="1">
    <location>
        <begin position="1"/>
        <end position="98"/>
    </location>
</feature>
<protein>
    <recommendedName>
        <fullName evidence="2">SAP domain-containing protein</fullName>
    </recommendedName>
</protein>
<evidence type="ECO:0000313" key="4">
    <source>
        <dbReference type="Proteomes" id="UP000799779"/>
    </source>
</evidence>
<dbReference type="EMBL" id="ML977590">
    <property type="protein sequence ID" value="KAF2000160.1"/>
    <property type="molecule type" value="Genomic_DNA"/>
</dbReference>
<accession>A0A6A5WE68</accession>
<feature type="compositionally biased region" description="Polar residues" evidence="1">
    <location>
        <begin position="9"/>
        <end position="21"/>
    </location>
</feature>
<dbReference type="InterPro" id="IPR036361">
    <property type="entry name" value="SAP_dom_sf"/>
</dbReference>
<dbReference type="Gene3D" id="1.10.720.30">
    <property type="entry name" value="SAP domain"/>
    <property type="match status" value="1"/>
</dbReference>
<proteinExistence type="predicted"/>
<feature type="region of interest" description="Disordered" evidence="1">
    <location>
        <begin position="104"/>
        <end position="123"/>
    </location>
</feature>
<dbReference type="AlphaFoldDB" id="A0A6A5WE68"/>
<dbReference type="Proteomes" id="UP000799779">
    <property type="component" value="Unassembled WGS sequence"/>
</dbReference>
<dbReference type="SUPFAM" id="SSF68906">
    <property type="entry name" value="SAP domain"/>
    <property type="match status" value="1"/>
</dbReference>
<keyword evidence="4" id="KW-1185">Reference proteome</keyword>
<evidence type="ECO:0000256" key="1">
    <source>
        <dbReference type="SAM" id="MobiDB-lite"/>
    </source>
</evidence>
<feature type="domain" description="SAP" evidence="2">
    <location>
        <begin position="57"/>
        <end position="91"/>
    </location>
</feature>
<dbReference type="SMART" id="SM00513">
    <property type="entry name" value="SAP"/>
    <property type="match status" value="1"/>
</dbReference>
<evidence type="ECO:0000259" key="2">
    <source>
        <dbReference type="PROSITE" id="PS50800"/>
    </source>
</evidence>
<feature type="compositionally biased region" description="Basic and acidic residues" evidence="1">
    <location>
        <begin position="64"/>
        <end position="94"/>
    </location>
</feature>
<reference evidence="3" key="1">
    <citation type="journal article" date="2020" name="Stud. Mycol.">
        <title>101 Dothideomycetes genomes: a test case for predicting lifestyles and emergence of pathogens.</title>
        <authorList>
            <person name="Haridas S."/>
            <person name="Albert R."/>
            <person name="Binder M."/>
            <person name="Bloem J."/>
            <person name="Labutti K."/>
            <person name="Salamov A."/>
            <person name="Andreopoulos B."/>
            <person name="Baker S."/>
            <person name="Barry K."/>
            <person name="Bills G."/>
            <person name="Bluhm B."/>
            <person name="Cannon C."/>
            <person name="Castanera R."/>
            <person name="Culley D."/>
            <person name="Daum C."/>
            <person name="Ezra D."/>
            <person name="Gonzalez J."/>
            <person name="Henrissat B."/>
            <person name="Kuo A."/>
            <person name="Liang C."/>
            <person name="Lipzen A."/>
            <person name="Lutzoni F."/>
            <person name="Magnuson J."/>
            <person name="Mondo S."/>
            <person name="Nolan M."/>
            <person name="Ohm R."/>
            <person name="Pangilinan J."/>
            <person name="Park H.-J."/>
            <person name="Ramirez L."/>
            <person name="Alfaro M."/>
            <person name="Sun H."/>
            <person name="Tritt A."/>
            <person name="Yoshinaga Y."/>
            <person name="Zwiers L.-H."/>
            <person name="Turgeon B."/>
            <person name="Goodwin S."/>
            <person name="Spatafora J."/>
            <person name="Crous P."/>
            <person name="Grigoriev I."/>
        </authorList>
    </citation>
    <scope>NUCLEOTIDE SEQUENCE</scope>
    <source>
        <strain evidence="3">CBS 123094</strain>
    </source>
</reference>
<sequence>MPAKRKSLAKSNVDNVSPVTRSRNKKAKISMPTDTAPSTLDGADEVEQPSQSPRHHYTEMGLQDMKEELRKRDLKVSGKKSELAQRLRQHDHDGSLPVMRAMEAAARKRREKNPPPPEDEDSDVEWERYMAKMDEVRENGATGSPVHDDWGYELSYEKILAPNKRPNMGKHATYFDFVDAENKVKTKIMFGKAQPSFSMDGSAMDWRVAQDLAIPFHKVEVHEYEIWKKMGFTANKKEFVEGDVDRELSEKIDAETEGSAFRK</sequence>
<dbReference type="PROSITE" id="PS50800">
    <property type="entry name" value="SAP"/>
    <property type="match status" value="1"/>
</dbReference>
<organism evidence="3 4">
    <name type="scientific">Amniculicola lignicola CBS 123094</name>
    <dbReference type="NCBI Taxonomy" id="1392246"/>
    <lineage>
        <taxon>Eukaryota</taxon>
        <taxon>Fungi</taxon>
        <taxon>Dikarya</taxon>
        <taxon>Ascomycota</taxon>
        <taxon>Pezizomycotina</taxon>
        <taxon>Dothideomycetes</taxon>
        <taxon>Pleosporomycetidae</taxon>
        <taxon>Pleosporales</taxon>
        <taxon>Amniculicolaceae</taxon>
        <taxon>Amniculicola</taxon>
    </lineage>
</organism>
<gene>
    <name evidence="3" type="ORF">P154DRAFT_522674</name>
</gene>
<dbReference type="OrthoDB" id="197676at2759"/>
<dbReference type="Pfam" id="PF02037">
    <property type="entry name" value="SAP"/>
    <property type="match status" value="1"/>
</dbReference>
<evidence type="ECO:0000313" key="3">
    <source>
        <dbReference type="EMBL" id="KAF2000160.1"/>
    </source>
</evidence>
<name>A0A6A5WE68_9PLEO</name>